<organism evidence="1 2">
    <name type="scientific">Serratia grimesii</name>
    <dbReference type="NCBI Taxonomy" id="82995"/>
    <lineage>
        <taxon>Bacteria</taxon>
        <taxon>Pseudomonadati</taxon>
        <taxon>Pseudomonadota</taxon>
        <taxon>Gammaproteobacteria</taxon>
        <taxon>Enterobacterales</taxon>
        <taxon>Yersiniaceae</taxon>
        <taxon>Serratia</taxon>
    </lineage>
</organism>
<dbReference type="AlphaFoldDB" id="A0A9C7R2M4"/>
<dbReference type="Proteomes" id="UP000262210">
    <property type="component" value="Unassembled WGS sequence"/>
</dbReference>
<comment type="caution">
    <text evidence="1">The sequence shown here is derived from an EMBL/GenBank/DDBJ whole genome shotgun (WGS) entry which is preliminary data.</text>
</comment>
<sequence length="62" mass="6635">MHINTASGCKEEALSSYNGDLSGMVEQIMIETPITAARTQADVPLTIDQGNAKVRIGLRDCV</sequence>
<reference evidence="1 2" key="1">
    <citation type="journal article" date="2018" name="Nat. Biotechnol.">
        <title>A standardized bacterial taxonomy based on genome phylogeny substantially revises the tree of life.</title>
        <authorList>
            <person name="Parks D.H."/>
            <person name="Chuvochina M."/>
            <person name="Waite D.W."/>
            <person name="Rinke C."/>
            <person name="Skarshewski A."/>
            <person name="Chaumeil P.A."/>
            <person name="Hugenholtz P."/>
        </authorList>
    </citation>
    <scope>NUCLEOTIDE SEQUENCE [LARGE SCALE GENOMIC DNA]</scope>
    <source>
        <strain evidence="1">UBA11264</strain>
    </source>
</reference>
<name>A0A9C7R2M4_9GAMM</name>
<evidence type="ECO:0000313" key="2">
    <source>
        <dbReference type="Proteomes" id="UP000262210"/>
    </source>
</evidence>
<protein>
    <submittedName>
        <fullName evidence="1">Uncharacterized protein</fullName>
    </submittedName>
</protein>
<accession>A0A9C7R2M4</accession>
<gene>
    <name evidence="1" type="ORF">DHV72_22910</name>
</gene>
<proteinExistence type="predicted"/>
<dbReference type="EMBL" id="DPSM01000029">
    <property type="protein sequence ID" value="HCK02854.1"/>
    <property type="molecule type" value="Genomic_DNA"/>
</dbReference>
<evidence type="ECO:0000313" key="1">
    <source>
        <dbReference type="EMBL" id="HCK02854.1"/>
    </source>
</evidence>